<sequence length="133" mass="13817">MSFRVEAGLPGMSQYLLSVPHDSDEEPTMETMDPAELEAAMAAAGAIIEELTSTGAFVFAGGLTPPSTAITVDNTGESLSTVNGPFVEAPEYLGGFWVIDVADDAAALDWAARASKALGGRIEVRAFQVPPGE</sequence>
<dbReference type="PANTHER" id="PTHR35174:SF3">
    <property type="entry name" value="BLL7171 PROTEIN"/>
    <property type="match status" value="1"/>
</dbReference>
<dbReference type="KEGG" id="sgrg:L0C25_10785"/>
<evidence type="ECO:0000313" key="4">
    <source>
        <dbReference type="Proteomes" id="UP001164390"/>
    </source>
</evidence>
<dbReference type="SUPFAM" id="SSF54909">
    <property type="entry name" value="Dimeric alpha+beta barrel"/>
    <property type="match status" value="1"/>
</dbReference>
<feature type="domain" description="YCII-related" evidence="2">
    <location>
        <begin position="30"/>
        <end position="125"/>
    </location>
</feature>
<name>A0AA46YNJ2_9ACTN</name>
<comment type="similarity">
    <text evidence="1">Belongs to the YciI family.</text>
</comment>
<dbReference type="PANTHER" id="PTHR35174">
    <property type="entry name" value="BLL7171 PROTEIN-RELATED"/>
    <property type="match status" value="1"/>
</dbReference>
<dbReference type="RefSeq" id="WP_271636502.1">
    <property type="nucleotide sequence ID" value="NZ_CP094970.1"/>
</dbReference>
<accession>A0AA46YNJ2</accession>
<dbReference type="EMBL" id="CP094970">
    <property type="protein sequence ID" value="UYM07526.1"/>
    <property type="molecule type" value="Genomic_DNA"/>
</dbReference>
<evidence type="ECO:0000313" key="3">
    <source>
        <dbReference type="EMBL" id="UYM07526.1"/>
    </source>
</evidence>
<organism evidence="3 4">
    <name type="scientific">Solicola gregarius</name>
    <dbReference type="NCBI Taxonomy" id="2908642"/>
    <lineage>
        <taxon>Bacteria</taxon>
        <taxon>Bacillati</taxon>
        <taxon>Actinomycetota</taxon>
        <taxon>Actinomycetes</taxon>
        <taxon>Propionibacteriales</taxon>
        <taxon>Nocardioidaceae</taxon>
        <taxon>Solicola</taxon>
    </lineage>
</organism>
<reference evidence="3" key="1">
    <citation type="submission" date="2022-01" db="EMBL/GenBank/DDBJ databases">
        <title>Nocardioidaceae gen. sp. A5X3R13.</title>
        <authorList>
            <person name="Lopez Marin M.A."/>
            <person name="Uhlik O."/>
        </authorList>
    </citation>
    <scope>NUCLEOTIDE SEQUENCE</scope>
    <source>
        <strain evidence="3">A5X3R13</strain>
    </source>
</reference>
<dbReference type="Proteomes" id="UP001164390">
    <property type="component" value="Chromosome"/>
</dbReference>
<dbReference type="AlphaFoldDB" id="A0AA46YNJ2"/>
<dbReference type="Gene3D" id="3.30.70.1060">
    <property type="entry name" value="Dimeric alpha+beta barrel"/>
    <property type="match status" value="1"/>
</dbReference>
<dbReference type="InterPro" id="IPR011008">
    <property type="entry name" value="Dimeric_a/b-barrel"/>
</dbReference>
<protein>
    <submittedName>
        <fullName evidence="3">YciI family protein</fullName>
    </submittedName>
</protein>
<keyword evidence="4" id="KW-1185">Reference proteome</keyword>
<dbReference type="Pfam" id="PF03795">
    <property type="entry name" value="YCII"/>
    <property type="match status" value="1"/>
</dbReference>
<evidence type="ECO:0000256" key="1">
    <source>
        <dbReference type="ARBA" id="ARBA00007689"/>
    </source>
</evidence>
<dbReference type="InterPro" id="IPR005545">
    <property type="entry name" value="YCII"/>
</dbReference>
<gene>
    <name evidence="3" type="ORF">L0C25_10785</name>
</gene>
<proteinExistence type="inferred from homology"/>
<evidence type="ECO:0000259" key="2">
    <source>
        <dbReference type="Pfam" id="PF03795"/>
    </source>
</evidence>